<dbReference type="AlphaFoldDB" id="A0A1E5QAD6"/>
<organism evidence="1 2">
    <name type="scientific">Magnetovibrio blakemorei</name>
    <dbReference type="NCBI Taxonomy" id="28181"/>
    <lineage>
        <taxon>Bacteria</taxon>
        <taxon>Pseudomonadati</taxon>
        <taxon>Pseudomonadota</taxon>
        <taxon>Alphaproteobacteria</taxon>
        <taxon>Rhodospirillales</taxon>
        <taxon>Magnetovibrionaceae</taxon>
        <taxon>Magnetovibrio</taxon>
    </lineage>
</organism>
<evidence type="ECO:0000313" key="2">
    <source>
        <dbReference type="Proteomes" id="UP000095347"/>
    </source>
</evidence>
<dbReference type="Proteomes" id="UP000095347">
    <property type="component" value="Unassembled WGS sequence"/>
</dbReference>
<dbReference type="SUPFAM" id="SSF48576">
    <property type="entry name" value="Terpenoid synthases"/>
    <property type="match status" value="1"/>
</dbReference>
<proteinExistence type="predicted"/>
<gene>
    <name evidence="1" type="ORF">BEN30_05115</name>
</gene>
<protein>
    <recommendedName>
        <fullName evidence="3">Phytoene synthase</fullName>
    </recommendedName>
</protein>
<keyword evidence="2" id="KW-1185">Reference proteome</keyword>
<dbReference type="InterPro" id="IPR008949">
    <property type="entry name" value="Isoprenoid_synthase_dom_sf"/>
</dbReference>
<comment type="caution">
    <text evidence="1">The sequence shown here is derived from an EMBL/GenBank/DDBJ whole genome shotgun (WGS) entry which is preliminary data.</text>
</comment>
<dbReference type="EMBL" id="MCGG01000010">
    <property type="protein sequence ID" value="OEJ68892.1"/>
    <property type="molecule type" value="Genomic_DNA"/>
</dbReference>
<dbReference type="Pfam" id="PF00494">
    <property type="entry name" value="SQS_PSY"/>
    <property type="match status" value="1"/>
</dbReference>
<accession>A0A1E5QAD6</accession>
<dbReference type="STRING" id="28181.BEN30_05115"/>
<sequence length="255" mass="28034">MPPFDDIVYALSQKDRERHLCAMTATRAQQGGLMALIAFNDELARIAHTVSEPMLGKIKLQWWIDVVPGILQGRPPSHPVAQALAEVRDVLAARSKELRQLAEARNFELEPDKPTSVAELYAYADATGGALQMLMLDILGISDGETHQAAREVGTAWALIGTMRALPYPAPARRDMLAQNTTVKDVLEHAVSLIKTARARTTRKEALPALVIARLADRHIKRLAKQGWDPARREEPPAGFGAVGAVWLGKVTKRF</sequence>
<dbReference type="InterPro" id="IPR002060">
    <property type="entry name" value="Squ/phyt_synthse"/>
</dbReference>
<evidence type="ECO:0008006" key="3">
    <source>
        <dbReference type="Google" id="ProtNLM"/>
    </source>
</evidence>
<reference evidence="2" key="1">
    <citation type="submission" date="2016-07" db="EMBL/GenBank/DDBJ databases">
        <authorList>
            <person name="Florea S."/>
            <person name="Webb J.S."/>
            <person name="Jaromczyk J."/>
            <person name="Schardl C.L."/>
        </authorList>
    </citation>
    <scope>NUCLEOTIDE SEQUENCE [LARGE SCALE GENOMIC DNA]</scope>
    <source>
        <strain evidence="2">MV-1</strain>
    </source>
</reference>
<evidence type="ECO:0000313" key="1">
    <source>
        <dbReference type="EMBL" id="OEJ68892.1"/>
    </source>
</evidence>
<name>A0A1E5QAD6_9PROT</name>
<dbReference type="Gene3D" id="1.10.600.10">
    <property type="entry name" value="Farnesyl Diphosphate Synthase"/>
    <property type="match status" value="1"/>
</dbReference>